<dbReference type="EMBL" id="CP007151">
    <property type="protein sequence ID" value="AHI30085.1"/>
    <property type="molecule type" value="Genomic_DNA"/>
</dbReference>
<proteinExistence type="predicted"/>
<reference evidence="1 2" key="1">
    <citation type="journal article" date="2014" name="Genome Announc.">
        <title>Draft Genome Sequences of Marinobacter similis A3d10T and Marinobacter salarius R9SW1T.</title>
        <authorList>
            <person name="Ivanova E.P."/>
            <person name="Ng H.J."/>
            <person name="Webb H.K."/>
            <person name="Feng G."/>
            <person name="Oshima K."/>
            <person name="Hattori M."/>
            <person name="Ohkuma M."/>
            <person name="Sergeev A.F."/>
            <person name="Mikhailov V.V."/>
            <person name="Crawford R.J."/>
            <person name="Sawabe T."/>
        </authorList>
    </citation>
    <scope>NUCLEOTIDE SEQUENCE [LARGE SCALE GENOMIC DNA]</scope>
    <source>
        <strain evidence="1 2">A3d10</strain>
    </source>
</reference>
<dbReference type="HOGENOM" id="CLU_1287586_0_0_6"/>
<dbReference type="AlphaFoldDB" id="W5YM17"/>
<evidence type="ECO:0000313" key="1">
    <source>
        <dbReference type="EMBL" id="AHI30085.1"/>
    </source>
</evidence>
<evidence type="ECO:0008006" key="3">
    <source>
        <dbReference type="Google" id="ProtNLM"/>
    </source>
</evidence>
<protein>
    <recommendedName>
        <fullName evidence="3">Imelysin-like domain-containing protein</fullName>
    </recommendedName>
</protein>
<organism evidence="1 2">
    <name type="scientific">Marinobacter similis</name>
    <dbReference type="NCBI Taxonomy" id="1420916"/>
    <lineage>
        <taxon>Bacteria</taxon>
        <taxon>Pseudomonadati</taxon>
        <taxon>Pseudomonadota</taxon>
        <taxon>Gammaproteobacteria</taxon>
        <taxon>Pseudomonadales</taxon>
        <taxon>Marinobacteraceae</taxon>
        <taxon>Marinobacter</taxon>
    </lineage>
</organism>
<accession>W5YM17</accession>
<name>W5YM17_9GAMM</name>
<dbReference type="STRING" id="1420916.AU14_10545"/>
<sequence>MVLVLLVTGCQSLSLPPPTVGTKAAGTVAVSPAYADRFEQIEGALSELSSAGVPADQDAYARQAQQLSSVSDDFLRLVKAGPETAPEFRLWGDYFNRLSDTVEVVVAGDASLVEAEGLYEQAARLYPQFLERSQLPERPYRAVDGETSAYFAGNYFLCTMPEVIADGYGRRGLEGNNGMGGMSGHLEQAMDRYLSGPCEPDLMFSAAEMLYDYA</sequence>
<keyword evidence="2" id="KW-1185">Reference proteome</keyword>
<dbReference type="Proteomes" id="UP000061489">
    <property type="component" value="Chromosome"/>
</dbReference>
<gene>
    <name evidence="1" type="ORF">AU14_10545</name>
</gene>
<evidence type="ECO:0000313" key="2">
    <source>
        <dbReference type="Proteomes" id="UP000061489"/>
    </source>
</evidence>
<dbReference type="KEGG" id="msx:AU14_10545"/>